<accession>A0A7S3FZ53</accession>
<organism evidence="3">
    <name type="scientific">Palpitomonas bilix</name>
    <dbReference type="NCBI Taxonomy" id="652834"/>
    <lineage>
        <taxon>Eukaryota</taxon>
        <taxon>Eukaryota incertae sedis</taxon>
    </lineage>
</organism>
<dbReference type="AlphaFoldDB" id="A0A7S3FZ53"/>
<dbReference type="Gene3D" id="1.20.1280.50">
    <property type="match status" value="1"/>
</dbReference>
<proteinExistence type="predicted"/>
<gene>
    <name evidence="3" type="ORF">PBIL07802_LOCUS3651</name>
</gene>
<name>A0A7S3FZ53_9EUKA</name>
<evidence type="ECO:0000259" key="2">
    <source>
        <dbReference type="Pfam" id="PF12937"/>
    </source>
</evidence>
<feature type="domain" description="F-box" evidence="2">
    <location>
        <begin position="128"/>
        <end position="159"/>
    </location>
</feature>
<evidence type="ECO:0000313" key="3">
    <source>
        <dbReference type="EMBL" id="CAE0241489.1"/>
    </source>
</evidence>
<dbReference type="InterPro" id="IPR001810">
    <property type="entry name" value="F-box_dom"/>
</dbReference>
<evidence type="ECO:0000256" key="1">
    <source>
        <dbReference type="SAM" id="MobiDB-lite"/>
    </source>
</evidence>
<feature type="region of interest" description="Disordered" evidence="1">
    <location>
        <begin position="323"/>
        <end position="365"/>
    </location>
</feature>
<dbReference type="CDD" id="cd09917">
    <property type="entry name" value="F-box_SF"/>
    <property type="match status" value="1"/>
</dbReference>
<feature type="region of interest" description="Disordered" evidence="1">
    <location>
        <begin position="487"/>
        <end position="553"/>
    </location>
</feature>
<reference evidence="3" key="1">
    <citation type="submission" date="2021-01" db="EMBL/GenBank/DDBJ databases">
        <authorList>
            <person name="Corre E."/>
            <person name="Pelletier E."/>
            <person name="Niang G."/>
            <person name="Scheremetjew M."/>
            <person name="Finn R."/>
            <person name="Kale V."/>
            <person name="Holt S."/>
            <person name="Cochrane G."/>
            <person name="Meng A."/>
            <person name="Brown T."/>
            <person name="Cohen L."/>
        </authorList>
    </citation>
    <scope>NUCLEOTIDE SEQUENCE</scope>
    <source>
        <strain evidence="3">NIES-2562</strain>
    </source>
</reference>
<dbReference type="EMBL" id="HBIB01005971">
    <property type="protein sequence ID" value="CAE0241489.1"/>
    <property type="molecule type" value="Transcribed_RNA"/>
</dbReference>
<dbReference type="Pfam" id="PF12937">
    <property type="entry name" value="F-box-like"/>
    <property type="match status" value="1"/>
</dbReference>
<feature type="compositionally biased region" description="Acidic residues" evidence="1">
    <location>
        <begin position="353"/>
        <end position="362"/>
    </location>
</feature>
<dbReference type="Gene3D" id="3.80.10.10">
    <property type="entry name" value="Ribonuclease Inhibitor"/>
    <property type="match status" value="1"/>
</dbReference>
<protein>
    <recommendedName>
        <fullName evidence="2">F-box domain-containing protein</fullName>
    </recommendedName>
</protein>
<feature type="compositionally biased region" description="Basic and acidic residues" evidence="1">
    <location>
        <begin position="489"/>
        <end position="502"/>
    </location>
</feature>
<feature type="compositionally biased region" description="Basic and acidic residues" evidence="1">
    <location>
        <begin position="337"/>
        <end position="352"/>
    </location>
</feature>
<dbReference type="CDD" id="cd14279">
    <property type="entry name" value="CUE"/>
    <property type="match status" value="1"/>
</dbReference>
<dbReference type="InterPro" id="IPR032675">
    <property type="entry name" value="LRR_dom_sf"/>
</dbReference>
<sequence>MGKKGRQRSINAGKERRYKRGEQWLEDLLRDKLDEDRAVLAHASTPMQVEEKEEARSNELSELEVTILAQLLDLFPSSSPSVLTLAARQCEGDASRAVEVALAMLEGGEQENEMRREAEEEEEKGVAQTLPLDILQLVFSPLSVEVVIMCARVCKQWKKGVHQLYSGRKEIPLNRHTTLNDFQAEQYVRLFSSPSTLTMRNMLYIFQFDKIVHACGSTLRELKLEGCVRANAEGILKAVKVAKRLERLTLAVSEFGSDSLVELSQVTPHLVQLCLKSFTVNGKSFASALLFWPNLEYIRLGRTKTNEDWLPFDRNAVFAYPPPSSASSRLGTNGEEAVEKEKKVEEEGKEGASSEEVEEETGEREKKREWIIPAFTPRPRPLLHLSSLLLHSQPNIRKLQLTSASLTFLQLHECANVQYAQLSTPSLSCLKADVCPLLKYVAVANNTRLEEIDMRRCLALIGIVSMAEFQNGGIHSQLKHMMGVVARSEGGRGGRGGREERGGGGGEVSSQYGQTAELYATPVGGSGYVDSSDEESSDVSVEIGDLSDSSFSD</sequence>
<dbReference type="SUPFAM" id="SSF81383">
    <property type="entry name" value="F-box domain"/>
    <property type="match status" value="1"/>
</dbReference>
<dbReference type="InterPro" id="IPR036047">
    <property type="entry name" value="F-box-like_dom_sf"/>
</dbReference>
<dbReference type="SUPFAM" id="SSF52047">
    <property type="entry name" value="RNI-like"/>
    <property type="match status" value="1"/>
</dbReference>